<sequence>MVMSRSESHQRQKKQRSKRLRRLVVINGILLLLIGAAAVAYLVQRGGGGDKLDAPSNGNGTTAQDGAGNGGGDAPPAPEGDAGSVPDAPSENAGASNNGGADGATNGGTDEGNAGGGTAGDAPVNAPADTPTDAPAGASPGADAGTGAAGGQSGSDSSQGSAGNGGIAGPGEDTADLSFTGDILLAASVEKLMLKNGYDYPYAKVRNFLQLSDVTAANLETPVTLRGTPAPDKQYVYKSSPDALPALVDSGIDVVNLANNHTLDQGEEGLLDTIDYLNKAKMPNMGAGKDDTEAFKPVIKEANGIRIAYLGLTRVVPVGSWKAGKDHPGLAESYDPTRAVAAIKKAKEEADVVVVMVHWGTELADKPNADQTRLGHAYIDAGADLVVGSHPHVLQGFEAYKGKWIAYSLGNFIFSGMPDKRTADTGILDAACDAGGTCSLLLHPMRAVQSQPAPLEGAEAAALLKRISGISIHASIDSNGRVQMKE</sequence>
<dbReference type="SMART" id="SM00854">
    <property type="entry name" value="PGA_cap"/>
    <property type="match status" value="1"/>
</dbReference>
<gene>
    <name evidence="5" type="ORF">GT019_19465</name>
</gene>
<evidence type="ECO:0000313" key="5">
    <source>
        <dbReference type="EMBL" id="NBD26058.1"/>
    </source>
</evidence>
<accession>A0ABW9XUB0</accession>
<dbReference type="Pfam" id="PF09587">
    <property type="entry name" value="PGA_cap"/>
    <property type="match status" value="1"/>
</dbReference>
<dbReference type="InterPro" id="IPR029052">
    <property type="entry name" value="Metallo-depent_PP-like"/>
</dbReference>
<evidence type="ECO:0000259" key="4">
    <source>
        <dbReference type="SMART" id="SM00854"/>
    </source>
</evidence>
<feature type="compositionally biased region" description="Low complexity" evidence="2">
    <location>
        <begin position="90"/>
        <end position="99"/>
    </location>
</feature>
<name>A0ABW9XUB0_9BACL</name>
<evidence type="ECO:0000256" key="2">
    <source>
        <dbReference type="SAM" id="MobiDB-lite"/>
    </source>
</evidence>
<dbReference type="EMBL" id="JAAAMV010000018">
    <property type="protein sequence ID" value="NBD26058.1"/>
    <property type="molecule type" value="Genomic_DNA"/>
</dbReference>
<comment type="similarity">
    <text evidence="1">Belongs to the CapA family.</text>
</comment>
<dbReference type="InterPro" id="IPR052169">
    <property type="entry name" value="CW_Biosynth-Accessory"/>
</dbReference>
<reference evidence="5 6" key="1">
    <citation type="submission" date="2020-01" db="EMBL/GenBank/DDBJ databases">
        <title>Paenibacillus soybeanensis sp. nov. isolated from the nodules of soybean (Glycine max(L.) Merr).</title>
        <authorList>
            <person name="Wang H."/>
        </authorList>
    </citation>
    <scope>NUCLEOTIDE SEQUENCE [LARGE SCALE GENOMIC DNA]</scope>
    <source>
        <strain evidence="5 6">T1</strain>
    </source>
</reference>
<dbReference type="CDD" id="cd07381">
    <property type="entry name" value="MPP_CapA"/>
    <property type="match status" value="1"/>
</dbReference>
<comment type="caution">
    <text evidence="5">The sequence shown here is derived from an EMBL/GenBank/DDBJ whole genome shotgun (WGS) entry which is preliminary data.</text>
</comment>
<keyword evidence="3" id="KW-0812">Transmembrane</keyword>
<proteinExistence type="inferred from homology"/>
<dbReference type="PANTHER" id="PTHR33393:SF13">
    <property type="entry name" value="PGA BIOSYNTHESIS PROTEIN CAPA"/>
    <property type="match status" value="1"/>
</dbReference>
<keyword evidence="6" id="KW-1185">Reference proteome</keyword>
<dbReference type="RefSeq" id="WP_161744862.1">
    <property type="nucleotide sequence ID" value="NZ_JAAAMV010000018.1"/>
</dbReference>
<dbReference type="SUPFAM" id="SSF56300">
    <property type="entry name" value="Metallo-dependent phosphatases"/>
    <property type="match status" value="1"/>
</dbReference>
<dbReference type="PANTHER" id="PTHR33393">
    <property type="entry name" value="POLYGLUTAMINE SYNTHESIS ACCESSORY PROTEIN RV0574C-RELATED"/>
    <property type="match status" value="1"/>
</dbReference>
<evidence type="ECO:0000313" key="6">
    <source>
        <dbReference type="Proteomes" id="UP000665561"/>
    </source>
</evidence>
<feature type="compositionally biased region" description="Low complexity" evidence="2">
    <location>
        <begin position="120"/>
        <end position="146"/>
    </location>
</feature>
<evidence type="ECO:0000256" key="1">
    <source>
        <dbReference type="ARBA" id="ARBA00005662"/>
    </source>
</evidence>
<feature type="transmembrane region" description="Helical" evidence="3">
    <location>
        <begin position="20"/>
        <end position="43"/>
    </location>
</feature>
<feature type="domain" description="Capsule synthesis protein CapA" evidence="4">
    <location>
        <begin position="176"/>
        <end position="416"/>
    </location>
</feature>
<evidence type="ECO:0000256" key="3">
    <source>
        <dbReference type="SAM" id="Phobius"/>
    </source>
</evidence>
<keyword evidence="3" id="KW-1133">Transmembrane helix</keyword>
<dbReference type="Proteomes" id="UP000665561">
    <property type="component" value="Unassembled WGS sequence"/>
</dbReference>
<feature type="compositionally biased region" description="Low complexity" evidence="2">
    <location>
        <begin position="57"/>
        <end position="66"/>
    </location>
</feature>
<feature type="region of interest" description="Disordered" evidence="2">
    <location>
        <begin position="51"/>
        <end position="169"/>
    </location>
</feature>
<organism evidence="5 6">
    <name type="scientific">Paenibacillus glycinis</name>
    <dbReference type="NCBI Taxonomy" id="2697035"/>
    <lineage>
        <taxon>Bacteria</taxon>
        <taxon>Bacillati</taxon>
        <taxon>Bacillota</taxon>
        <taxon>Bacilli</taxon>
        <taxon>Bacillales</taxon>
        <taxon>Paenibacillaceae</taxon>
        <taxon>Paenibacillus</taxon>
    </lineage>
</organism>
<feature type="compositionally biased region" description="Gly residues" evidence="2">
    <location>
        <begin position="100"/>
        <end position="119"/>
    </location>
</feature>
<protein>
    <submittedName>
        <fullName evidence="5">CapA family protein</fullName>
    </submittedName>
</protein>
<dbReference type="Gene3D" id="3.60.21.10">
    <property type="match status" value="1"/>
</dbReference>
<dbReference type="InterPro" id="IPR019079">
    <property type="entry name" value="Capsule_synth_CapA"/>
</dbReference>
<keyword evidence="3" id="KW-0472">Membrane</keyword>